<organism evidence="2 3">
    <name type="scientific">Acuticoccus mangrovi</name>
    <dbReference type="NCBI Taxonomy" id="2796142"/>
    <lineage>
        <taxon>Bacteria</taxon>
        <taxon>Pseudomonadati</taxon>
        <taxon>Pseudomonadota</taxon>
        <taxon>Alphaproteobacteria</taxon>
        <taxon>Hyphomicrobiales</taxon>
        <taxon>Amorphaceae</taxon>
        <taxon>Acuticoccus</taxon>
    </lineage>
</organism>
<comment type="caution">
    <text evidence="2">The sequence shown here is derived from an EMBL/GenBank/DDBJ whole genome shotgun (WGS) entry which is preliminary data.</text>
</comment>
<feature type="domain" description="Orc1-like AAA ATPase" evidence="1">
    <location>
        <begin position="18"/>
        <end position="202"/>
    </location>
</feature>
<dbReference type="PANTHER" id="PTHR34301">
    <property type="entry name" value="DNA-BINDING PROTEIN-RELATED"/>
    <property type="match status" value="1"/>
</dbReference>
<evidence type="ECO:0000313" key="2">
    <source>
        <dbReference type="EMBL" id="MBJ3774537.1"/>
    </source>
</evidence>
<dbReference type="Pfam" id="PF13191">
    <property type="entry name" value="AAA_16"/>
    <property type="match status" value="1"/>
</dbReference>
<keyword evidence="3" id="KW-1185">Reference proteome</keyword>
<dbReference type="EMBL" id="JAEKJA010000001">
    <property type="protein sequence ID" value="MBJ3774537.1"/>
    <property type="molecule type" value="Genomic_DNA"/>
</dbReference>
<dbReference type="Proteomes" id="UP000609531">
    <property type="component" value="Unassembled WGS sequence"/>
</dbReference>
<sequence length="394" mass="43266">MDPFENPFAPGAGSRPPELAGREAVIGDAKIALRRSIERRSAQSQILLGLRGTGKTVLLNEIRESAQQAGHLTSFVEAPENKALAEQLYPHIRQTLRKLSTTEAAKHQALSAMRALRGFASAFKISWGDVELGVDPDPGTADSGDLELDLSDLFEAIGQAALKAERGWVLLIDEVQYLEDFELAAVIVAVHRMAQRNLPVMVFAGGLPQIAKLSGDAKSYAERLFIFPKIDALERNDASNALIKPLSSKGVDITPEALDIILDRTSGYPFFLQEWGHHAWNVSELSPIGVDDVNRATEHALRRLDNGFFKVRFERLTKAEVDYVHAMANLGRGPYGVSDVAIKLGKDQRALGPRRASIIKKGMIYSPSFGDVDFTVPLFDDFLRRTNRSAGARP</sequence>
<dbReference type="InterPro" id="IPR041664">
    <property type="entry name" value="AAA_16"/>
</dbReference>
<reference evidence="2" key="1">
    <citation type="submission" date="2020-12" db="EMBL/GenBank/DDBJ databases">
        <title>Bacterial taxonomy.</title>
        <authorList>
            <person name="Pan X."/>
        </authorList>
    </citation>
    <scope>NUCLEOTIDE SEQUENCE</scope>
    <source>
        <strain evidence="2">B2012</strain>
    </source>
</reference>
<protein>
    <submittedName>
        <fullName evidence="2">ATP-binding protein</fullName>
    </submittedName>
</protein>
<proteinExistence type="predicted"/>
<dbReference type="GO" id="GO:0005524">
    <property type="term" value="F:ATP binding"/>
    <property type="evidence" value="ECO:0007669"/>
    <property type="project" value="UniProtKB-KW"/>
</dbReference>
<keyword evidence="2" id="KW-0547">Nucleotide-binding</keyword>
<dbReference type="Gene3D" id="3.40.50.300">
    <property type="entry name" value="P-loop containing nucleotide triphosphate hydrolases"/>
    <property type="match status" value="1"/>
</dbReference>
<dbReference type="InterPro" id="IPR027417">
    <property type="entry name" value="P-loop_NTPase"/>
</dbReference>
<name>A0A934MBU9_9HYPH</name>
<evidence type="ECO:0000259" key="1">
    <source>
        <dbReference type="Pfam" id="PF13191"/>
    </source>
</evidence>
<evidence type="ECO:0000313" key="3">
    <source>
        <dbReference type="Proteomes" id="UP000609531"/>
    </source>
</evidence>
<dbReference type="AlphaFoldDB" id="A0A934MBU9"/>
<dbReference type="PANTHER" id="PTHR34301:SF8">
    <property type="entry name" value="ATPASE DOMAIN-CONTAINING PROTEIN"/>
    <property type="match status" value="1"/>
</dbReference>
<keyword evidence="2" id="KW-0067">ATP-binding</keyword>
<dbReference type="RefSeq" id="WP_198880408.1">
    <property type="nucleotide sequence ID" value="NZ_JAEKJA010000001.1"/>
</dbReference>
<accession>A0A934MBU9</accession>
<gene>
    <name evidence="2" type="ORF">JCR33_02490</name>
</gene>
<dbReference type="SUPFAM" id="SSF52540">
    <property type="entry name" value="P-loop containing nucleoside triphosphate hydrolases"/>
    <property type="match status" value="1"/>
</dbReference>